<accession>A0ABU0JT77</accession>
<name>A0ABU0JT77_HATLI</name>
<keyword evidence="1" id="KW-0813">Transport</keyword>
<reference evidence="5 6" key="1">
    <citation type="submission" date="2023-07" db="EMBL/GenBank/DDBJ databases">
        <title>Genomic Encyclopedia of Type Strains, Phase IV (KMG-IV): sequencing the most valuable type-strain genomes for metagenomic binning, comparative biology and taxonomic classification.</title>
        <authorList>
            <person name="Goeker M."/>
        </authorList>
    </citation>
    <scope>NUCLEOTIDE SEQUENCE [LARGE SCALE GENOMIC DNA]</scope>
    <source>
        <strain evidence="5 6">DSM 1400</strain>
    </source>
</reference>
<dbReference type="SUPFAM" id="SSF52540">
    <property type="entry name" value="P-loop containing nucleoside triphosphate hydrolases"/>
    <property type="match status" value="1"/>
</dbReference>
<dbReference type="InterPro" id="IPR003439">
    <property type="entry name" value="ABC_transporter-like_ATP-bd"/>
</dbReference>
<dbReference type="PANTHER" id="PTHR42939:SF3">
    <property type="entry name" value="ABC TRANSPORTER ATP-BINDING COMPONENT"/>
    <property type="match status" value="1"/>
</dbReference>
<feature type="domain" description="ABC transporter" evidence="4">
    <location>
        <begin position="2"/>
        <end position="230"/>
    </location>
</feature>
<keyword evidence="6" id="KW-1185">Reference proteome</keyword>
<dbReference type="SMART" id="SM00382">
    <property type="entry name" value="AAA"/>
    <property type="match status" value="1"/>
</dbReference>
<gene>
    <name evidence="5" type="ORF">QOZ93_002055</name>
</gene>
<dbReference type="InterPro" id="IPR003593">
    <property type="entry name" value="AAA+_ATPase"/>
</dbReference>
<dbReference type="InterPro" id="IPR051782">
    <property type="entry name" value="ABC_Transporter_VariousFunc"/>
</dbReference>
<evidence type="ECO:0000256" key="3">
    <source>
        <dbReference type="ARBA" id="ARBA00022840"/>
    </source>
</evidence>
<dbReference type="GO" id="GO:0005524">
    <property type="term" value="F:ATP binding"/>
    <property type="evidence" value="ECO:0007669"/>
    <property type="project" value="UniProtKB-KW"/>
</dbReference>
<dbReference type="PANTHER" id="PTHR42939">
    <property type="entry name" value="ABC TRANSPORTER ATP-BINDING PROTEIN ALBC-RELATED"/>
    <property type="match status" value="1"/>
</dbReference>
<dbReference type="RefSeq" id="WP_307356211.1">
    <property type="nucleotide sequence ID" value="NZ_BAAACJ010000013.1"/>
</dbReference>
<evidence type="ECO:0000259" key="4">
    <source>
        <dbReference type="PROSITE" id="PS50893"/>
    </source>
</evidence>
<protein>
    <submittedName>
        <fullName evidence="5">ABC-2 type transport system ATP-binding protein</fullName>
    </submittedName>
</protein>
<dbReference type="EMBL" id="JAUSWN010000017">
    <property type="protein sequence ID" value="MDQ0480307.1"/>
    <property type="molecule type" value="Genomic_DNA"/>
</dbReference>
<comment type="caution">
    <text evidence="5">The sequence shown here is derived from an EMBL/GenBank/DDBJ whole genome shotgun (WGS) entry which is preliminary data.</text>
</comment>
<evidence type="ECO:0000313" key="5">
    <source>
        <dbReference type="EMBL" id="MDQ0480307.1"/>
    </source>
</evidence>
<sequence>MADVLNVCGISKTFKNFTLNNVSFNIQENCITGFLGKNGAGKTTLIKILLGLLKKDSGEITFFSNKYGKDEASIKNKIGVVLDDGFFYENLTLNDMKNVIANCYNTWDQRAYEKYLKKFNLDSKQVISTLSKGMKLKYSLALALSHGADFLIMDEPTSGLDPEIRKELMDILNEFVQEEGKSVFFSTHITSDLERCADEIIIIDNGKVIEQLGKDDLIESYRLIKGSLDDLEKIKEVPFKILNQSRYGFTGITKNFHKIQSLNSNIIIEKSNLEDIFLALVGEE</sequence>
<keyword evidence="2" id="KW-0547">Nucleotide-binding</keyword>
<keyword evidence="3 5" id="KW-0067">ATP-binding</keyword>
<evidence type="ECO:0000313" key="6">
    <source>
        <dbReference type="Proteomes" id="UP001224418"/>
    </source>
</evidence>
<proteinExistence type="predicted"/>
<evidence type="ECO:0000256" key="1">
    <source>
        <dbReference type="ARBA" id="ARBA00022448"/>
    </source>
</evidence>
<dbReference type="InterPro" id="IPR027417">
    <property type="entry name" value="P-loop_NTPase"/>
</dbReference>
<evidence type="ECO:0000256" key="2">
    <source>
        <dbReference type="ARBA" id="ARBA00022741"/>
    </source>
</evidence>
<dbReference type="PROSITE" id="PS50893">
    <property type="entry name" value="ABC_TRANSPORTER_2"/>
    <property type="match status" value="1"/>
</dbReference>
<dbReference type="Gene3D" id="3.40.50.300">
    <property type="entry name" value="P-loop containing nucleotide triphosphate hydrolases"/>
    <property type="match status" value="1"/>
</dbReference>
<organism evidence="5 6">
    <name type="scientific">Hathewaya limosa</name>
    <name type="common">Clostridium limosum</name>
    <dbReference type="NCBI Taxonomy" id="1536"/>
    <lineage>
        <taxon>Bacteria</taxon>
        <taxon>Bacillati</taxon>
        <taxon>Bacillota</taxon>
        <taxon>Clostridia</taxon>
        <taxon>Eubacteriales</taxon>
        <taxon>Clostridiaceae</taxon>
        <taxon>Hathewaya</taxon>
    </lineage>
</organism>
<dbReference type="CDD" id="cd03230">
    <property type="entry name" value="ABC_DR_subfamily_A"/>
    <property type="match status" value="1"/>
</dbReference>
<dbReference type="Pfam" id="PF00005">
    <property type="entry name" value="ABC_tran"/>
    <property type="match status" value="1"/>
</dbReference>
<dbReference type="Proteomes" id="UP001224418">
    <property type="component" value="Unassembled WGS sequence"/>
</dbReference>